<evidence type="ECO:0000256" key="5">
    <source>
        <dbReference type="ARBA" id="ARBA00047683"/>
    </source>
</evidence>
<comment type="catalytic activity">
    <reaction evidence="5">
        <text>chorismate + L-glutamine = anthranilate + pyruvate + L-glutamate + H(+)</text>
        <dbReference type="Rhea" id="RHEA:21732"/>
        <dbReference type="ChEBI" id="CHEBI:15361"/>
        <dbReference type="ChEBI" id="CHEBI:15378"/>
        <dbReference type="ChEBI" id="CHEBI:16567"/>
        <dbReference type="ChEBI" id="CHEBI:29748"/>
        <dbReference type="ChEBI" id="CHEBI:29985"/>
        <dbReference type="ChEBI" id="CHEBI:58359"/>
        <dbReference type="EC" id="4.1.3.27"/>
    </reaction>
</comment>
<gene>
    <name evidence="8" type="ORF">ENM78_01465</name>
</gene>
<evidence type="ECO:0000259" key="6">
    <source>
        <dbReference type="Pfam" id="PF00425"/>
    </source>
</evidence>
<dbReference type="Pfam" id="PF04715">
    <property type="entry name" value="Anth_synt_I_N"/>
    <property type="match status" value="1"/>
</dbReference>
<dbReference type="EMBL" id="DRZC01000020">
    <property type="protein sequence ID" value="HHQ80123.1"/>
    <property type="molecule type" value="Genomic_DNA"/>
</dbReference>
<reference evidence="8" key="1">
    <citation type="journal article" date="2020" name="mSystems">
        <title>Genome- and Community-Level Interaction Insights into Carbon Utilization and Element Cycling Functions of Hydrothermarchaeota in Hydrothermal Sediment.</title>
        <authorList>
            <person name="Zhou Z."/>
            <person name="Liu Y."/>
            <person name="Xu W."/>
            <person name="Pan J."/>
            <person name="Luo Z.H."/>
            <person name="Li M."/>
        </authorList>
    </citation>
    <scope>NUCLEOTIDE SEQUENCE [LARGE SCALE GENOMIC DNA]</scope>
    <source>
        <strain evidence="8">SpSt-1116</strain>
    </source>
</reference>
<dbReference type="InterPro" id="IPR006805">
    <property type="entry name" value="Anth_synth_I_N"/>
</dbReference>
<dbReference type="GO" id="GO:0004049">
    <property type="term" value="F:anthranilate synthase activity"/>
    <property type="evidence" value="ECO:0007669"/>
    <property type="project" value="UniProtKB-EC"/>
</dbReference>
<name>A0A7J3ZJ88_9CREN</name>
<feature type="domain" description="Chorismate-utilising enzyme C-terminal" evidence="6">
    <location>
        <begin position="152"/>
        <end position="404"/>
    </location>
</feature>
<dbReference type="SUPFAM" id="SSF56322">
    <property type="entry name" value="ADC synthase"/>
    <property type="match status" value="1"/>
</dbReference>
<feature type="domain" description="Anthranilate synthase component I N-terminal" evidence="7">
    <location>
        <begin position="50"/>
        <end position="122"/>
    </location>
</feature>
<keyword evidence="4" id="KW-0028">Amino-acid biosynthesis</keyword>
<dbReference type="GO" id="GO:0000162">
    <property type="term" value="P:L-tryptophan biosynthetic process"/>
    <property type="evidence" value="ECO:0007669"/>
    <property type="project" value="UniProtKB-UniPathway"/>
</dbReference>
<dbReference type="UniPathway" id="UPA00035">
    <property type="reaction ID" value="UER00040"/>
</dbReference>
<evidence type="ECO:0000256" key="1">
    <source>
        <dbReference type="ARBA" id="ARBA00004873"/>
    </source>
</evidence>
<comment type="caution">
    <text evidence="8">The sequence shown here is derived from an EMBL/GenBank/DDBJ whole genome shotgun (WGS) entry which is preliminary data.</text>
</comment>
<sequence length="418" mass="47151">MKRFPPVEQLVRCVADEEDVFIVYEDLADSMLSIVAWGAKSIISGSDAETFERIRSAIKGFSGLEERSLLRRALFGYVSYDAVRLWENVKDLRPYPEPWHYAEFFEPENMAVYDHKSGKVFLSIVDDAKLLCRGKVSRNLKAEPYDSMLKGEEFVDAVNRVLEYIEHGYAFQVVLSRFERFTISGDLTSLYLVLRHINPSPYTYLLRIGKRAIVGASPELLFAISRGAVETYPIAGTRPRGRTHEEDKRLEEELMNSEKDRAEHLMLVDLARNDLGKVCVPGTVSVEKFMHIKKYSHVQHLVSKVVGVLRKRIDFIGVLAALLPAGTVSGAPKPFAMNLVEELETFKRGPYAGAVGYIASPRSGEMAIAIRSAFVYNELLRIQAGAGIVCDSKPWLELEETEHKLAALKEALRMAETW</sequence>
<protein>
    <recommendedName>
        <fullName evidence="3">anthranilate synthase</fullName>
        <ecNumber evidence="3">4.1.3.27</ecNumber>
    </recommendedName>
</protein>
<dbReference type="InterPro" id="IPR005801">
    <property type="entry name" value="ADC_synthase"/>
</dbReference>
<dbReference type="Pfam" id="PF00425">
    <property type="entry name" value="Chorismate_bind"/>
    <property type="match status" value="1"/>
</dbReference>
<comment type="similarity">
    <text evidence="2">Belongs to the anthranilate synthase component I family.</text>
</comment>
<accession>A0A7J3ZJ88</accession>
<organism evidence="8">
    <name type="scientific">Fervidicoccus fontis</name>
    <dbReference type="NCBI Taxonomy" id="683846"/>
    <lineage>
        <taxon>Archaea</taxon>
        <taxon>Thermoproteota</taxon>
        <taxon>Thermoprotei</taxon>
        <taxon>Fervidicoccales</taxon>
        <taxon>Fervidicoccaceae</taxon>
        <taxon>Fervidicoccus</taxon>
    </lineage>
</organism>
<keyword evidence="4" id="KW-0822">Tryptophan biosynthesis</keyword>
<dbReference type="InterPro" id="IPR015890">
    <property type="entry name" value="Chorismate_C"/>
</dbReference>
<dbReference type="EC" id="4.1.3.27" evidence="3"/>
<evidence type="ECO:0000256" key="4">
    <source>
        <dbReference type="ARBA" id="ARBA00022822"/>
    </source>
</evidence>
<proteinExistence type="inferred from homology"/>
<keyword evidence="4" id="KW-0057">Aromatic amino acid biosynthesis</keyword>
<dbReference type="PANTHER" id="PTHR11236:SF9">
    <property type="entry name" value="ANTHRANILATE SYNTHASE COMPONENT 1"/>
    <property type="match status" value="1"/>
</dbReference>
<dbReference type="PANTHER" id="PTHR11236">
    <property type="entry name" value="AMINOBENZOATE/ANTHRANILATE SYNTHASE"/>
    <property type="match status" value="1"/>
</dbReference>
<evidence type="ECO:0000256" key="2">
    <source>
        <dbReference type="ARBA" id="ARBA00009562"/>
    </source>
</evidence>
<dbReference type="PRINTS" id="PR00095">
    <property type="entry name" value="ANTSNTHASEI"/>
</dbReference>
<dbReference type="AlphaFoldDB" id="A0A7J3ZJ88"/>
<evidence type="ECO:0000256" key="3">
    <source>
        <dbReference type="ARBA" id="ARBA00012266"/>
    </source>
</evidence>
<dbReference type="NCBIfam" id="NF010089">
    <property type="entry name" value="PRK13574.1"/>
    <property type="match status" value="1"/>
</dbReference>
<dbReference type="InterPro" id="IPR019999">
    <property type="entry name" value="Anth_synth_I-like"/>
</dbReference>
<evidence type="ECO:0000313" key="8">
    <source>
        <dbReference type="EMBL" id="HHQ80123.1"/>
    </source>
</evidence>
<comment type="pathway">
    <text evidence="1">Amino-acid biosynthesis; L-tryptophan biosynthesis; L-tryptophan from chorismate: step 1/5.</text>
</comment>
<dbReference type="Gene3D" id="3.60.120.10">
    <property type="entry name" value="Anthranilate synthase"/>
    <property type="match status" value="1"/>
</dbReference>
<evidence type="ECO:0000259" key="7">
    <source>
        <dbReference type="Pfam" id="PF04715"/>
    </source>
</evidence>